<sequence>MPQTRGRSSTKKDESSHEKSKTKRGSGRNHTSQDEQFQTANCRRGRGRGRRQSNKKSHLLNEILEDSDYEDTIEPSLSGPFNLLPLNNTDLEELDSALAPRLESRNTSTPLREVQSNELENLSAPPRSERPASRNLNTSTLHKVQSNELENLSAPSRLERPGSRNLNTSTPLREVQSNELENLSTPSRPERLASRNLNTSTPLRKVQSNELENLSVLSCPGLKDLNSPASLRSFNASASPTLPPCFNDMDTIFQLATWLCANPNVLQFANAIYSSMQTSLANGQQFTPSNLANPTALQLQSPLQEDKSMTSRDFLEELKCLFLRIRNPPKHALEELIRQIIKCNLNSVEGLEWLRIGLRQFGDFRNKFLDGIERLVNSFKEKRNKQGILETTLPQKEDIDDFIDEEKTIIVLRHWLNAVKIDDLRREDSMIYLNNLVKKAVIYNYNTRDPERTKTLDVMTKNLAVPSRNGRNFANNLQL</sequence>
<dbReference type="Proteomes" id="UP000684084">
    <property type="component" value="Unassembled WGS sequence"/>
</dbReference>
<feature type="region of interest" description="Disordered" evidence="1">
    <location>
        <begin position="99"/>
        <end position="196"/>
    </location>
</feature>
<dbReference type="VEuPathDB" id="FungiDB:RhiirA1_464682"/>
<feature type="compositionally biased region" description="Polar residues" evidence="1">
    <location>
        <begin position="28"/>
        <end position="41"/>
    </location>
</feature>
<feature type="compositionally biased region" description="Polar residues" evidence="1">
    <location>
        <begin position="164"/>
        <end position="187"/>
    </location>
</feature>
<dbReference type="VEuPathDB" id="FungiDB:RhiirFUN_005681"/>
<dbReference type="EMBL" id="CAGKOT010000049">
    <property type="protein sequence ID" value="CAB5383751.1"/>
    <property type="molecule type" value="Genomic_DNA"/>
</dbReference>
<comment type="caution">
    <text evidence="2">The sequence shown here is derived from an EMBL/GenBank/DDBJ whole genome shotgun (WGS) entry which is preliminary data.</text>
</comment>
<feature type="compositionally biased region" description="Basic and acidic residues" evidence="1">
    <location>
        <begin position="10"/>
        <end position="19"/>
    </location>
</feature>
<accession>A0A2I1F9Z1</accession>
<dbReference type="VEuPathDB" id="FungiDB:FUN_020335"/>
<evidence type="ECO:0000256" key="1">
    <source>
        <dbReference type="SAM" id="MobiDB-lite"/>
    </source>
</evidence>
<reference evidence="2" key="1">
    <citation type="submission" date="2020-05" db="EMBL/GenBank/DDBJ databases">
        <authorList>
            <person name="Rincon C."/>
            <person name="Sanders R I."/>
            <person name="Robbins C."/>
            <person name="Chaturvedi A."/>
        </authorList>
    </citation>
    <scope>NUCLEOTIDE SEQUENCE</scope>
    <source>
        <strain evidence="2">CHB12</strain>
    </source>
</reference>
<dbReference type="OrthoDB" id="2432401at2759"/>
<protein>
    <submittedName>
        <fullName evidence="2">Uncharacterized protein</fullName>
    </submittedName>
</protein>
<feature type="compositionally biased region" description="Polar residues" evidence="1">
    <location>
        <begin position="134"/>
        <end position="154"/>
    </location>
</feature>
<name>A0A2I1F9Z1_9GLOM</name>
<evidence type="ECO:0000313" key="2">
    <source>
        <dbReference type="EMBL" id="CAB5383751.1"/>
    </source>
</evidence>
<evidence type="ECO:0000313" key="3">
    <source>
        <dbReference type="Proteomes" id="UP000684084"/>
    </source>
</evidence>
<dbReference type="AlphaFoldDB" id="A0A2I1F9Z1"/>
<feature type="region of interest" description="Disordered" evidence="1">
    <location>
        <begin position="1"/>
        <end position="59"/>
    </location>
</feature>
<feature type="compositionally biased region" description="Polar residues" evidence="1">
    <location>
        <begin position="105"/>
        <end position="120"/>
    </location>
</feature>
<proteinExistence type="predicted"/>
<gene>
    <name evidence="2" type="ORF">CHRIB12_LOCUS18564</name>
</gene>
<organism evidence="2 3">
    <name type="scientific">Rhizophagus irregularis</name>
    <dbReference type="NCBI Taxonomy" id="588596"/>
    <lineage>
        <taxon>Eukaryota</taxon>
        <taxon>Fungi</taxon>
        <taxon>Fungi incertae sedis</taxon>
        <taxon>Mucoromycota</taxon>
        <taxon>Glomeromycotina</taxon>
        <taxon>Glomeromycetes</taxon>
        <taxon>Glomerales</taxon>
        <taxon>Glomeraceae</taxon>
        <taxon>Rhizophagus</taxon>
    </lineage>
</organism>
<feature type="compositionally biased region" description="Basic residues" evidence="1">
    <location>
        <begin position="43"/>
        <end position="58"/>
    </location>
</feature>